<evidence type="ECO:0000313" key="1">
    <source>
        <dbReference type="EMBL" id="MPM91149.1"/>
    </source>
</evidence>
<dbReference type="EMBL" id="VSSQ01038259">
    <property type="protein sequence ID" value="MPM91149.1"/>
    <property type="molecule type" value="Genomic_DNA"/>
</dbReference>
<dbReference type="Gene3D" id="3.40.50.1360">
    <property type="match status" value="1"/>
</dbReference>
<name>A0A645DPJ8_9ZZZZ</name>
<proteinExistence type="predicted"/>
<protein>
    <recommendedName>
        <fullName evidence="2">Glucosamine-6-phosphate deaminase</fullName>
    </recommendedName>
</protein>
<sequence>MIYSACGWPGHIAFIDPDTEEFHANSIEEYKQLGSRLVTQHPLTIAENSLFPIFGSSGDVANVPPRAVTIGPRDIQHARLRFDMHSFTEIDGVSSWQRMVSRLAMHGPVTMQVPMSLNQELRTDVYVSRAIAKPIECIEEF</sequence>
<comment type="caution">
    <text evidence="1">The sequence shown here is derived from an EMBL/GenBank/DDBJ whole genome shotgun (WGS) entry which is preliminary data.</text>
</comment>
<dbReference type="InterPro" id="IPR037171">
    <property type="entry name" value="NagB/RpiA_transferase-like"/>
</dbReference>
<dbReference type="AlphaFoldDB" id="A0A645DPJ8"/>
<evidence type="ECO:0008006" key="2">
    <source>
        <dbReference type="Google" id="ProtNLM"/>
    </source>
</evidence>
<organism evidence="1">
    <name type="scientific">bioreactor metagenome</name>
    <dbReference type="NCBI Taxonomy" id="1076179"/>
    <lineage>
        <taxon>unclassified sequences</taxon>
        <taxon>metagenomes</taxon>
        <taxon>ecological metagenomes</taxon>
    </lineage>
</organism>
<reference evidence="1" key="1">
    <citation type="submission" date="2019-08" db="EMBL/GenBank/DDBJ databases">
        <authorList>
            <person name="Kucharzyk K."/>
            <person name="Murdoch R.W."/>
            <person name="Higgins S."/>
            <person name="Loffler F."/>
        </authorList>
    </citation>
    <scope>NUCLEOTIDE SEQUENCE</scope>
</reference>
<gene>
    <name evidence="1" type="ORF">SDC9_138275</name>
</gene>
<accession>A0A645DPJ8</accession>
<dbReference type="SUPFAM" id="SSF100950">
    <property type="entry name" value="NagB/RpiA/CoA transferase-like"/>
    <property type="match status" value="1"/>
</dbReference>